<evidence type="ECO:0000313" key="5">
    <source>
        <dbReference type="Proteomes" id="UP001432027"/>
    </source>
</evidence>
<keyword evidence="2" id="KW-1133">Transmembrane helix</keyword>
<keyword evidence="5" id="KW-1185">Reference proteome</keyword>
<protein>
    <recommendedName>
        <fullName evidence="1">Major sperm protein</fullName>
    </recommendedName>
</protein>
<proteinExistence type="predicted"/>
<reference evidence="4" key="1">
    <citation type="submission" date="2023-10" db="EMBL/GenBank/DDBJ databases">
        <title>Genome assembly of Pristionchus species.</title>
        <authorList>
            <person name="Yoshida K."/>
            <person name="Sommer R.J."/>
        </authorList>
    </citation>
    <scope>NUCLEOTIDE SEQUENCE</scope>
    <source>
        <strain evidence="4">RS0144</strain>
    </source>
</reference>
<dbReference type="InterPro" id="IPR013783">
    <property type="entry name" value="Ig-like_fold"/>
</dbReference>
<dbReference type="SUPFAM" id="SSF49354">
    <property type="entry name" value="PapD-like"/>
    <property type="match status" value="1"/>
</dbReference>
<keyword evidence="1" id="KW-0963">Cytoplasm</keyword>
<evidence type="ECO:0000259" key="3">
    <source>
        <dbReference type="PROSITE" id="PS50202"/>
    </source>
</evidence>
<organism evidence="4 5">
    <name type="scientific">Pristionchus entomophagus</name>
    <dbReference type="NCBI Taxonomy" id="358040"/>
    <lineage>
        <taxon>Eukaryota</taxon>
        <taxon>Metazoa</taxon>
        <taxon>Ecdysozoa</taxon>
        <taxon>Nematoda</taxon>
        <taxon>Chromadorea</taxon>
        <taxon>Rhabditida</taxon>
        <taxon>Rhabditina</taxon>
        <taxon>Diplogasteromorpha</taxon>
        <taxon>Diplogasteroidea</taxon>
        <taxon>Neodiplogasteridae</taxon>
        <taxon>Pristionchus</taxon>
    </lineage>
</organism>
<accession>A0AAV5TZA7</accession>
<dbReference type="PROSITE" id="PS50202">
    <property type="entry name" value="MSP"/>
    <property type="match status" value="1"/>
</dbReference>
<dbReference type="AlphaFoldDB" id="A0AAV5TZA7"/>
<feature type="non-terminal residue" evidence="4">
    <location>
        <position position="1"/>
    </location>
</feature>
<dbReference type="Pfam" id="PF00635">
    <property type="entry name" value="Motile_Sperm"/>
    <property type="match status" value="1"/>
</dbReference>
<keyword evidence="1" id="KW-0206">Cytoskeleton</keyword>
<feature type="domain" description="MSP" evidence="3">
    <location>
        <begin position="298"/>
        <end position="415"/>
    </location>
</feature>
<evidence type="ECO:0000256" key="2">
    <source>
        <dbReference type="SAM" id="Phobius"/>
    </source>
</evidence>
<evidence type="ECO:0000313" key="4">
    <source>
        <dbReference type="EMBL" id="GMS99517.1"/>
    </source>
</evidence>
<dbReference type="EMBL" id="BTSX01000005">
    <property type="protein sequence ID" value="GMS99517.1"/>
    <property type="molecule type" value="Genomic_DNA"/>
</dbReference>
<feature type="transmembrane region" description="Helical" evidence="2">
    <location>
        <begin position="70"/>
        <end position="87"/>
    </location>
</feature>
<comment type="caution">
    <text evidence="4">The sequence shown here is derived from an EMBL/GenBank/DDBJ whole genome shotgun (WGS) entry which is preliminary data.</text>
</comment>
<keyword evidence="2" id="KW-0472">Membrane</keyword>
<name>A0AAV5TZA7_9BILA</name>
<dbReference type="Gene3D" id="2.60.40.10">
    <property type="entry name" value="Immunoglobulins"/>
    <property type="match status" value="1"/>
</dbReference>
<feature type="transmembrane region" description="Helical" evidence="2">
    <location>
        <begin position="12"/>
        <end position="33"/>
    </location>
</feature>
<dbReference type="InterPro" id="IPR000535">
    <property type="entry name" value="MSP_dom"/>
</dbReference>
<keyword evidence="2" id="KW-0812">Transmembrane</keyword>
<feature type="transmembrane region" description="Helical" evidence="2">
    <location>
        <begin position="39"/>
        <end position="58"/>
    </location>
</feature>
<sequence length="424" mass="46306">VDMAQTLRQRGSSLSVTDVAALGWVGVCAYLYNGQHAQLACHLASVVPPAFFSYLLIIDRKTTHEGMRSLLFFWFLQGMLLCLDTMMGEVKGFYFGKFLVLSGMFWKTVKDNNYGYGKGDRSVQLVSCGPTSNAAATERGAASETFDNDWPTESTQGARSYQARRELLLDEDVSTIVAKASTARAPTTLLASSAGLPTLHTATDRDFDAMSTYTCSSFRPTPALPAHLSGALHTPLSALAAHYSPPLSSGRALAEKNPLPGLDLRDMSPRFPYGKLNEDFSLGDVVSDTQSIAIGRCDLCTDPTGFIVIPGPHAKVHLRVQNTTDKAAMFGLKCNAMERIKATPTAGVIPAGGTLSIHLCLNDNVNWPSLMGERWDKLAIDYHLCEDPTVTAFDKFTFFAERNSKYRVKFNVIYRTDAGPVHSY</sequence>
<dbReference type="Proteomes" id="UP001432027">
    <property type="component" value="Unassembled WGS sequence"/>
</dbReference>
<evidence type="ECO:0000256" key="1">
    <source>
        <dbReference type="RuleBase" id="RU003425"/>
    </source>
</evidence>
<dbReference type="InterPro" id="IPR008962">
    <property type="entry name" value="PapD-like_sf"/>
</dbReference>
<comment type="function">
    <text evidence="1">Central component in molecular interactions underlying sperm crawling. Forms an extensive filament system that extends from sperm villipoda, along the leading edge of the pseudopod.</text>
</comment>
<gene>
    <name evidence="4" type="ORF">PENTCL1PPCAC_21692</name>
</gene>